<evidence type="ECO:0000256" key="2">
    <source>
        <dbReference type="ARBA" id="ARBA00022692"/>
    </source>
</evidence>
<feature type="transmembrane region" description="Helical" evidence="8">
    <location>
        <begin position="465"/>
        <end position="491"/>
    </location>
</feature>
<evidence type="ECO:0000313" key="10">
    <source>
        <dbReference type="EMBL" id="PIK46235.1"/>
    </source>
</evidence>
<keyword evidence="4 8" id="KW-1133">Transmembrane helix</keyword>
<proteinExistence type="inferred from homology"/>
<keyword evidence="5 7" id="KW-0040">ANK repeat</keyword>
<dbReference type="Proteomes" id="UP000230750">
    <property type="component" value="Unassembled WGS sequence"/>
</dbReference>
<dbReference type="Pfam" id="PF01529">
    <property type="entry name" value="DHHC"/>
    <property type="match status" value="1"/>
</dbReference>
<feature type="repeat" description="ANK" evidence="7">
    <location>
        <begin position="85"/>
        <end position="117"/>
    </location>
</feature>
<dbReference type="Pfam" id="PF13637">
    <property type="entry name" value="Ank_4"/>
    <property type="match status" value="1"/>
</dbReference>
<dbReference type="GO" id="GO:0019706">
    <property type="term" value="F:protein-cysteine S-palmitoyltransferase activity"/>
    <property type="evidence" value="ECO:0007669"/>
    <property type="project" value="UniProtKB-EC"/>
</dbReference>
<keyword evidence="11" id="KW-1185">Reference proteome</keyword>
<feature type="transmembrane region" description="Helical" evidence="8">
    <location>
        <begin position="420"/>
        <end position="444"/>
    </location>
</feature>
<evidence type="ECO:0000313" key="11">
    <source>
        <dbReference type="Proteomes" id="UP000230750"/>
    </source>
</evidence>
<evidence type="ECO:0000256" key="3">
    <source>
        <dbReference type="ARBA" id="ARBA00022737"/>
    </source>
</evidence>
<comment type="domain">
    <text evidence="8">The DHHC domain is required for palmitoyltransferase activity.</text>
</comment>
<comment type="caution">
    <text evidence="10">The sequence shown here is derived from an EMBL/GenBank/DDBJ whole genome shotgun (WGS) entry which is preliminary data.</text>
</comment>
<protein>
    <recommendedName>
        <fullName evidence="8">Palmitoyltransferase</fullName>
        <ecNumber evidence="8">2.3.1.225</ecNumber>
    </recommendedName>
</protein>
<feature type="domain" description="Palmitoyltransferase DHHC" evidence="9">
    <location>
        <begin position="374"/>
        <end position="498"/>
    </location>
</feature>
<dbReference type="EMBL" id="MRZV01000658">
    <property type="protein sequence ID" value="PIK46235.1"/>
    <property type="molecule type" value="Genomic_DNA"/>
</dbReference>
<comment type="catalytic activity">
    <reaction evidence="8">
        <text>L-cysteinyl-[protein] + hexadecanoyl-CoA = S-hexadecanoyl-L-cysteinyl-[protein] + CoA</text>
        <dbReference type="Rhea" id="RHEA:36683"/>
        <dbReference type="Rhea" id="RHEA-COMP:10131"/>
        <dbReference type="Rhea" id="RHEA-COMP:11032"/>
        <dbReference type="ChEBI" id="CHEBI:29950"/>
        <dbReference type="ChEBI" id="CHEBI:57287"/>
        <dbReference type="ChEBI" id="CHEBI:57379"/>
        <dbReference type="ChEBI" id="CHEBI:74151"/>
        <dbReference type="EC" id="2.3.1.225"/>
    </reaction>
</comment>
<keyword evidence="8" id="KW-0012">Acyltransferase</keyword>
<reference evidence="10 11" key="1">
    <citation type="journal article" date="2017" name="PLoS Biol.">
        <title>The sea cucumber genome provides insights into morphological evolution and visceral regeneration.</title>
        <authorList>
            <person name="Zhang X."/>
            <person name="Sun L."/>
            <person name="Yuan J."/>
            <person name="Sun Y."/>
            <person name="Gao Y."/>
            <person name="Zhang L."/>
            <person name="Li S."/>
            <person name="Dai H."/>
            <person name="Hamel J.F."/>
            <person name="Liu C."/>
            <person name="Yu Y."/>
            <person name="Liu S."/>
            <person name="Lin W."/>
            <person name="Guo K."/>
            <person name="Jin S."/>
            <person name="Xu P."/>
            <person name="Storey K.B."/>
            <person name="Huan P."/>
            <person name="Zhang T."/>
            <person name="Zhou Y."/>
            <person name="Zhang J."/>
            <person name="Lin C."/>
            <person name="Li X."/>
            <person name="Xing L."/>
            <person name="Huo D."/>
            <person name="Sun M."/>
            <person name="Wang L."/>
            <person name="Mercier A."/>
            <person name="Li F."/>
            <person name="Yang H."/>
            <person name="Xiang J."/>
        </authorList>
    </citation>
    <scope>NUCLEOTIDE SEQUENCE [LARGE SCALE GENOMIC DNA]</scope>
    <source>
        <strain evidence="10">Shaxun</strain>
        <tissue evidence="10">Muscle</tissue>
    </source>
</reference>
<evidence type="ECO:0000256" key="4">
    <source>
        <dbReference type="ARBA" id="ARBA00022989"/>
    </source>
</evidence>
<dbReference type="AlphaFoldDB" id="A0A2G8KE38"/>
<dbReference type="Gene3D" id="1.25.40.20">
    <property type="entry name" value="Ankyrin repeat-containing domain"/>
    <property type="match status" value="1"/>
</dbReference>
<dbReference type="InterPro" id="IPR036770">
    <property type="entry name" value="Ankyrin_rpt-contain_sf"/>
</dbReference>
<keyword evidence="2 8" id="KW-0812">Transmembrane</keyword>
<organism evidence="10 11">
    <name type="scientific">Stichopus japonicus</name>
    <name type="common">Sea cucumber</name>
    <dbReference type="NCBI Taxonomy" id="307972"/>
    <lineage>
        <taxon>Eukaryota</taxon>
        <taxon>Metazoa</taxon>
        <taxon>Echinodermata</taxon>
        <taxon>Eleutherozoa</taxon>
        <taxon>Echinozoa</taxon>
        <taxon>Holothuroidea</taxon>
        <taxon>Aspidochirotacea</taxon>
        <taxon>Aspidochirotida</taxon>
        <taxon>Stichopodidae</taxon>
        <taxon>Apostichopus</taxon>
    </lineage>
</organism>
<dbReference type="InterPro" id="IPR001594">
    <property type="entry name" value="Palmitoyltrfase_DHHC"/>
</dbReference>
<feature type="transmembrane region" description="Helical" evidence="8">
    <location>
        <begin position="286"/>
        <end position="305"/>
    </location>
</feature>
<keyword evidence="8 10" id="KW-0808">Transferase</keyword>
<dbReference type="PROSITE" id="PS50216">
    <property type="entry name" value="DHHC"/>
    <property type="match status" value="1"/>
</dbReference>
<dbReference type="EC" id="2.3.1.225" evidence="8"/>
<feature type="transmembrane region" description="Helical" evidence="8">
    <location>
        <begin position="261"/>
        <end position="280"/>
    </location>
</feature>
<evidence type="ECO:0000256" key="5">
    <source>
        <dbReference type="ARBA" id="ARBA00023043"/>
    </source>
</evidence>
<keyword evidence="3" id="KW-0677">Repeat</keyword>
<evidence type="ECO:0000256" key="7">
    <source>
        <dbReference type="PROSITE-ProRule" id="PRU00023"/>
    </source>
</evidence>
<dbReference type="Pfam" id="PF12796">
    <property type="entry name" value="Ank_2"/>
    <property type="match status" value="1"/>
</dbReference>
<evidence type="ECO:0000259" key="9">
    <source>
        <dbReference type="Pfam" id="PF01529"/>
    </source>
</evidence>
<dbReference type="SMART" id="SM00248">
    <property type="entry name" value="ANK"/>
    <property type="match status" value="5"/>
</dbReference>
<evidence type="ECO:0000256" key="8">
    <source>
        <dbReference type="RuleBase" id="RU079119"/>
    </source>
</evidence>
<evidence type="ECO:0000256" key="6">
    <source>
        <dbReference type="ARBA" id="ARBA00023136"/>
    </source>
</evidence>
<comment type="similarity">
    <text evidence="8">Belongs to the DHHC palmitoyltransferase family.</text>
</comment>
<dbReference type="PANTHER" id="PTHR24161">
    <property type="entry name" value="ANK_REP_REGION DOMAIN-CONTAINING PROTEIN-RELATED"/>
    <property type="match status" value="1"/>
</dbReference>
<feature type="repeat" description="ANK" evidence="7">
    <location>
        <begin position="52"/>
        <end position="84"/>
    </location>
</feature>
<dbReference type="SUPFAM" id="SSF48403">
    <property type="entry name" value="Ankyrin repeat"/>
    <property type="match status" value="1"/>
</dbReference>
<dbReference type="PANTHER" id="PTHR24161:SF119">
    <property type="entry name" value="ANKYRIN REPEAT DOMAIN 44"/>
    <property type="match status" value="1"/>
</dbReference>
<feature type="transmembrane region" description="Helical" evidence="8">
    <location>
        <begin position="317"/>
        <end position="340"/>
    </location>
</feature>
<comment type="subcellular location">
    <subcellularLocation>
        <location evidence="1">Membrane</location>
        <topology evidence="1">Multi-pass membrane protein</topology>
    </subcellularLocation>
</comment>
<evidence type="ECO:0000256" key="1">
    <source>
        <dbReference type="ARBA" id="ARBA00004141"/>
    </source>
</evidence>
<dbReference type="OrthoDB" id="194358at2759"/>
<keyword evidence="6 8" id="KW-0472">Membrane</keyword>
<dbReference type="PROSITE" id="PS50088">
    <property type="entry name" value="ANK_REPEAT"/>
    <property type="match status" value="3"/>
</dbReference>
<gene>
    <name evidence="10" type="ORF">BSL78_16894</name>
</gene>
<dbReference type="STRING" id="307972.A0A2G8KE38"/>
<name>A0A2G8KE38_STIJA</name>
<sequence length="541" mass="60241">MDGTSRMFAPFADKECTKSVSISDAILAFMPFDKLTEIVKNNASVINNKELHGHTSLHKAALRGDPKITELLIQNGANIHATNDYGETAFHFSCKQGSVVNLYALLKSGADATFRDTMGRSGMHHAACGGSVVAMHYLATVLDIPYDDVDFGGVTPLHLASSQGFQDAIKYLLRKERSDARFKDSNGNIALHYACTTGLTETVWTLVEFGGCGTLTEANSNGQTPMNILSEGKTRSHAYIRSQMESLTDAKDPRKPPSGPLLSWFVMLLVPAVSLVNIVFTGYLFRGYSGLVVTILTVILFSYIIKQNHRLPHMSRWSNPVYAGAFGAGIFHTGVVYILLTNDPGACQTSRNSNSHLEEYTTVDHIAKGQCDIIDFCVTCEIIPPERVKHCKICQKCFYDHDHHCLFLLTCIARNNHRSFIFFLLLTSLLHALFSAQAGIYLILSHLGGDMAWMQFFSIIFFKEGWLNMLIAGNILSIFWELTVVSAQFLVISRGLTATYRPSGWNSKYKMTTRDQVNNICYFLKGKRTYTARDLYHTNVV</sequence>
<dbReference type="GO" id="GO:0016020">
    <property type="term" value="C:membrane"/>
    <property type="evidence" value="ECO:0007669"/>
    <property type="project" value="UniProtKB-SubCell"/>
</dbReference>
<feature type="repeat" description="ANK" evidence="7">
    <location>
        <begin position="152"/>
        <end position="175"/>
    </location>
</feature>
<accession>A0A2G8KE38</accession>
<dbReference type="PROSITE" id="PS50297">
    <property type="entry name" value="ANK_REP_REGION"/>
    <property type="match status" value="3"/>
</dbReference>
<dbReference type="InterPro" id="IPR002110">
    <property type="entry name" value="Ankyrin_rpt"/>
</dbReference>